<keyword evidence="1" id="KW-0812">Transmembrane</keyword>
<sequence length="106" mass="11076">MTYENAGSVRRRPRDSWAARMLRGLSGVVAGGVVVLTVVVVVAAYLSSSRDFPGPGAESIAAHIVAGVVVVGLQVFSDRRRGGASVVASGVILGIIGVLLWTQWWS</sequence>
<evidence type="ECO:0000313" key="3">
    <source>
        <dbReference type="Proteomes" id="UP001629745"/>
    </source>
</evidence>
<feature type="transmembrane region" description="Helical" evidence="1">
    <location>
        <begin position="83"/>
        <end position="104"/>
    </location>
</feature>
<feature type="transmembrane region" description="Helical" evidence="1">
    <location>
        <begin position="21"/>
        <end position="47"/>
    </location>
</feature>
<reference evidence="2 3" key="1">
    <citation type="submission" date="2023-11" db="EMBL/GenBank/DDBJ databases">
        <authorList>
            <person name="Val-Calvo J."/>
            <person name="Scortti M."/>
            <person name="Vazquez-Boland J."/>
        </authorList>
    </citation>
    <scope>NUCLEOTIDE SEQUENCE [LARGE SCALE GENOMIC DNA]</scope>
    <source>
        <strain evidence="2 3">PAM 2766</strain>
    </source>
</reference>
<keyword evidence="1" id="KW-0472">Membrane</keyword>
<evidence type="ECO:0000313" key="2">
    <source>
        <dbReference type="EMBL" id="MFM1723712.1"/>
    </source>
</evidence>
<dbReference type="RefSeq" id="WP_420164264.1">
    <property type="nucleotide sequence ID" value="NZ_JBDLNV010000003.1"/>
</dbReference>
<evidence type="ECO:0000256" key="1">
    <source>
        <dbReference type="SAM" id="Phobius"/>
    </source>
</evidence>
<feature type="transmembrane region" description="Helical" evidence="1">
    <location>
        <begin position="59"/>
        <end position="76"/>
    </location>
</feature>
<comment type="caution">
    <text evidence="2">The sequence shown here is derived from an EMBL/GenBank/DDBJ whole genome shotgun (WGS) entry which is preliminary data.</text>
</comment>
<evidence type="ECO:0008006" key="4">
    <source>
        <dbReference type="Google" id="ProtNLM"/>
    </source>
</evidence>
<name>A0ABW9FDT3_9NOCA</name>
<proteinExistence type="predicted"/>
<dbReference type="Proteomes" id="UP001629745">
    <property type="component" value="Unassembled WGS sequence"/>
</dbReference>
<keyword evidence="3" id="KW-1185">Reference proteome</keyword>
<keyword evidence="1" id="KW-1133">Transmembrane helix</keyword>
<gene>
    <name evidence="2" type="ORF">ABEU20_002284</name>
</gene>
<protein>
    <recommendedName>
        <fullName evidence="4">Integral membrane protein</fullName>
    </recommendedName>
</protein>
<dbReference type="EMBL" id="JBDLNV010000003">
    <property type="protein sequence ID" value="MFM1723712.1"/>
    <property type="molecule type" value="Genomic_DNA"/>
</dbReference>
<accession>A0ABW9FDT3</accession>
<organism evidence="2 3">
    <name type="scientific">Rhodococcus parequi</name>
    <dbReference type="NCBI Taxonomy" id="3137122"/>
    <lineage>
        <taxon>Bacteria</taxon>
        <taxon>Bacillati</taxon>
        <taxon>Actinomycetota</taxon>
        <taxon>Actinomycetes</taxon>
        <taxon>Mycobacteriales</taxon>
        <taxon>Nocardiaceae</taxon>
        <taxon>Rhodococcus</taxon>
    </lineage>
</organism>